<dbReference type="AlphaFoldDB" id="A0A165HI41"/>
<dbReference type="EMBL" id="LQNT01000001">
    <property type="protein sequence ID" value="KZE40044.1"/>
    <property type="molecule type" value="Genomic_DNA"/>
</dbReference>
<dbReference type="PROSITE" id="PS50005">
    <property type="entry name" value="TPR"/>
    <property type="match status" value="2"/>
</dbReference>
<evidence type="ECO:0000313" key="5">
    <source>
        <dbReference type="Proteomes" id="UP000076490"/>
    </source>
</evidence>
<dbReference type="Proteomes" id="UP000076490">
    <property type="component" value="Unassembled WGS sequence"/>
</dbReference>
<dbReference type="Pfam" id="PF14559">
    <property type="entry name" value="TPR_19"/>
    <property type="match status" value="1"/>
</dbReference>
<dbReference type="PANTHER" id="PTHR45586">
    <property type="entry name" value="TPR REPEAT-CONTAINING PROTEIN PA4667"/>
    <property type="match status" value="1"/>
</dbReference>
<evidence type="ECO:0000256" key="2">
    <source>
        <dbReference type="ARBA" id="ARBA00022803"/>
    </source>
</evidence>
<evidence type="ECO:0000313" key="4">
    <source>
        <dbReference type="EMBL" id="KZE40044.1"/>
    </source>
</evidence>
<protein>
    <submittedName>
        <fullName evidence="4">Uncharacterized protein</fullName>
    </submittedName>
</protein>
<keyword evidence="1" id="KW-0677">Repeat</keyword>
<name>A0A165HI41_9BACL</name>
<gene>
    <name evidence="4" type="ORF">AV656_01850</name>
</gene>
<dbReference type="InterPro" id="IPR051012">
    <property type="entry name" value="CellSynth/LPSAsmb/PSIAsmb"/>
</dbReference>
<sequence>MDHNTEGIKAIRNEDYEEAVKAFTEAIDANPDDPIGYINFGNLLASIGREEEALKAEKFFQKALALDPGSMTAVYGLAGLYYNLERYEEAGRLYEKAIRGGIEGADAPYMLAKSLERTGKLKLALPYMQRARELAPDDMQIRLSYGILLASLEMFGEAMDELKHVAEHDPENADAHYNLGVLYAVSTQQRGHALNHLEKAFTISPDHIQAREVYNMISQSEE</sequence>
<dbReference type="SUPFAM" id="SSF48452">
    <property type="entry name" value="TPR-like"/>
    <property type="match status" value="1"/>
</dbReference>
<keyword evidence="2 3" id="KW-0802">TPR repeat</keyword>
<proteinExistence type="predicted"/>
<dbReference type="SMART" id="SM00028">
    <property type="entry name" value="TPR"/>
    <property type="match status" value="5"/>
</dbReference>
<feature type="repeat" description="TPR" evidence="3">
    <location>
        <begin position="105"/>
        <end position="138"/>
    </location>
</feature>
<evidence type="ECO:0000256" key="1">
    <source>
        <dbReference type="ARBA" id="ARBA00022737"/>
    </source>
</evidence>
<dbReference type="InterPro" id="IPR019734">
    <property type="entry name" value="TPR_rpt"/>
</dbReference>
<dbReference type="RefSeq" id="WP_063178237.1">
    <property type="nucleotide sequence ID" value="NZ_LQNT01000001.1"/>
</dbReference>
<comment type="caution">
    <text evidence="4">The sequence shown here is derived from an EMBL/GenBank/DDBJ whole genome shotgun (WGS) entry which is preliminary data.</text>
</comment>
<dbReference type="PANTHER" id="PTHR45586:SF13">
    <property type="entry name" value="TPR-REPEAT-CONTAINING PROTEIN"/>
    <property type="match status" value="1"/>
</dbReference>
<accession>A0A165HI41</accession>
<dbReference type="Pfam" id="PF13432">
    <property type="entry name" value="TPR_16"/>
    <property type="match status" value="1"/>
</dbReference>
<evidence type="ECO:0000256" key="3">
    <source>
        <dbReference type="PROSITE-ProRule" id="PRU00339"/>
    </source>
</evidence>
<dbReference type="InterPro" id="IPR011990">
    <property type="entry name" value="TPR-like_helical_dom_sf"/>
</dbReference>
<reference evidence="4 5" key="1">
    <citation type="submission" date="2016-01" db="EMBL/GenBank/DDBJ databases">
        <title>Whole genome sequencing of Bhargavaea cecembensis T14.</title>
        <authorList>
            <person name="Hong K.W."/>
        </authorList>
    </citation>
    <scope>NUCLEOTIDE SEQUENCE [LARGE SCALE GENOMIC DNA]</scope>
    <source>
        <strain evidence="4 5">T14</strain>
    </source>
</reference>
<dbReference type="OrthoDB" id="9769030at2"/>
<feature type="repeat" description="TPR" evidence="3">
    <location>
        <begin position="5"/>
        <end position="33"/>
    </location>
</feature>
<dbReference type="Pfam" id="PF13181">
    <property type="entry name" value="TPR_8"/>
    <property type="match status" value="2"/>
</dbReference>
<organism evidence="4 5">
    <name type="scientific">Bhargavaea cecembensis</name>
    <dbReference type="NCBI Taxonomy" id="394098"/>
    <lineage>
        <taxon>Bacteria</taxon>
        <taxon>Bacillati</taxon>
        <taxon>Bacillota</taxon>
        <taxon>Bacilli</taxon>
        <taxon>Bacillales</taxon>
        <taxon>Caryophanaceae</taxon>
        <taxon>Bhargavaea</taxon>
    </lineage>
</organism>
<dbReference type="Gene3D" id="1.25.40.10">
    <property type="entry name" value="Tetratricopeptide repeat domain"/>
    <property type="match status" value="2"/>
</dbReference>